<dbReference type="GO" id="GO:0016787">
    <property type="term" value="F:hydrolase activity"/>
    <property type="evidence" value="ECO:0007669"/>
    <property type="project" value="UniProtKB-KW"/>
</dbReference>
<dbReference type="EMBL" id="UINC01036891">
    <property type="protein sequence ID" value="SVB31541.1"/>
    <property type="molecule type" value="Genomic_DNA"/>
</dbReference>
<evidence type="ECO:0000256" key="5">
    <source>
        <dbReference type="ARBA" id="ARBA00044969"/>
    </source>
</evidence>
<organism evidence="9">
    <name type="scientific">marine metagenome</name>
    <dbReference type="NCBI Taxonomy" id="408172"/>
    <lineage>
        <taxon>unclassified sequences</taxon>
        <taxon>metagenomes</taxon>
        <taxon>ecological metagenomes</taxon>
    </lineage>
</organism>
<evidence type="ECO:0000256" key="3">
    <source>
        <dbReference type="ARBA" id="ARBA00022801"/>
    </source>
</evidence>
<keyword evidence="2" id="KW-0547">Nucleotide-binding</keyword>
<dbReference type="GO" id="GO:0043139">
    <property type="term" value="F:5'-3' DNA helicase activity"/>
    <property type="evidence" value="ECO:0007669"/>
    <property type="project" value="UniProtKB-EC"/>
</dbReference>
<gene>
    <name evidence="9" type="ORF">METZ01_LOCUS184395</name>
</gene>
<dbReference type="PROSITE" id="PS51192">
    <property type="entry name" value="HELICASE_ATP_BIND_1"/>
    <property type="match status" value="1"/>
</dbReference>
<dbReference type="Pfam" id="PF00270">
    <property type="entry name" value="DEAD"/>
    <property type="match status" value="1"/>
</dbReference>
<dbReference type="SUPFAM" id="SSF52540">
    <property type="entry name" value="P-loop containing nucleoside triphosphate hydrolases"/>
    <property type="match status" value="1"/>
</dbReference>
<feature type="domain" description="Helicase ATP-binding" evidence="8">
    <location>
        <begin position="1"/>
        <end position="262"/>
    </location>
</feature>
<evidence type="ECO:0000256" key="6">
    <source>
        <dbReference type="ARBA" id="ARBA00048954"/>
    </source>
</evidence>
<dbReference type="InterPro" id="IPR011545">
    <property type="entry name" value="DEAD/DEAH_box_helicase_dom"/>
</dbReference>
<dbReference type="InterPro" id="IPR027417">
    <property type="entry name" value="P-loop_NTPase"/>
</dbReference>
<comment type="cofactor">
    <cofactor evidence="1">
        <name>[4Fe-4S] cluster</name>
        <dbReference type="ChEBI" id="CHEBI:49883"/>
    </cofactor>
</comment>
<dbReference type="GO" id="GO:0003676">
    <property type="term" value="F:nucleic acid binding"/>
    <property type="evidence" value="ECO:0007669"/>
    <property type="project" value="InterPro"/>
</dbReference>
<accession>A0A382D1D7</accession>
<feature type="non-terminal residue" evidence="9">
    <location>
        <position position="1"/>
    </location>
</feature>
<dbReference type="PANTHER" id="PTHR11472:SF34">
    <property type="entry name" value="REGULATOR OF TELOMERE ELONGATION HELICASE 1"/>
    <property type="match status" value="1"/>
</dbReference>
<feature type="non-terminal residue" evidence="9">
    <location>
        <position position="503"/>
    </location>
</feature>
<name>A0A382D1D7_9ZZZZ</name>
<reference evidence="9" key="1">
    <citation type="submission" date="2018-05" db="EMBL/GenBank/DDBJ databases">
        <authorList>
            <person name="Lanie J.A."/>
            <person name="Ng W.-L."/>
            <person name="Kazmierczak K.M."/>
            <person name="Andrzejewski T.M."/>
            <person name="Davidsen T.M."/>
            <person name="Wayne K.J."/>
            <person name="Tettelin H."/>
            <person name="Glass J.I."/>
            <person name="Rusch D."/>
            <person name="Podicherti R."/>
            <person name="Tsui H.-C.T."/>
            <person name="Winkler M.E."/>
        </authorList>
    </citation>
    <scope>NUCLEOTIDE SEQUENCE</scope>
</reference>
<evidence type="ECO:0000313" key="9">
    <source>
        <dbReference type="EMBL" id="SVB31541.1"/>
    </source>
</evidence>
<keyword evidence="4" id="KW-0067">ATP-binding</keyword>
<proteinExistence type="predicted"/>
<dbReference type="PANTHER" id="PTHR11472">
    <property type="entry name" value="DNA REPAIR DEAD HELICASE RAD3/XP-D SUBFAMILY MEMBER"/>
    <property type="match status" value="1"/>
</dbReference>
<feature type="domain" description="Helicase ATP-binding" evidence="7">
    <location>
        <begin position="6"/>
        <end position="253"/>
    </location>
</feature>
<evidence type="ECO:0000259" key="8">
    <source>
        <dbReference type="PROSITE" id="PS51193"/>
    </source>
</evidence>
<dbReference type="AlphaFoldDB" id="A0A382D1D7"/>
<comment type="catalytic activity">
    <reaction evidence="6">
        <text>ATP + H2O = ADP + phosphate + H(+)</text>
        <dbReference type="Rhea" id="RHEA:13065"/>
        <dbReference type="ChEBI" id="CHEBI:15377"/>
        <dbReference type="ChEBI" id="CHEBI:15378"/>
        <dbReference type="ChEBI" id="CHEBI:30616"/>
        <dbReference type="ChEBI" id="CHEBI:43474"/>
        <dbReference type="ChEBI" id="CHEBI:456216"/>
        <dbReference type="EC" id="5.6.2.3"/>
    </reaction>
</comment>
<evidence type="ECO:0000256" key="1">
    <source>
        <dbReference type="ARBA" id="ARBA00001966"/>
    </source>
</evidence>
<dbReference type="EC" id="5.6.2.3" evidence="5"/>
<evidence type="ECO:0000256" key="2">
    <source>
        <dbReference type="ARBA" id="ARBA00022741"/>
    </source>
</evidence>
<evidence type="ECO:0000256" key="4">
    <source>
        <dbReference type="ARBA" id="ARBA00022840"/>
    </source>
</evidence>
<dbReference type="PROSITE" id="PS51193">
    <property type="entry name" value="HELICASE_ATP_BIND_2"/>
    <property type="match status" value="1"/>
</dbReference>
<dbReference type="Gene3D" id="3.40.50.300">
    <property type="entry name" value="P-loop containing nucleotide triphosphate hydrolases"/>
    <property type="match status" value="1"/>
</dbReference>
<dbReference type="InterPro" id="IPR014001">
    <property type="entry name" value="Helicase_ATP-bd"/>
</dbReference>
<evidence type="ECO:0000259" key="7">
    <source>
        <dbReference type="PROSITE" id="PS51192"/>
    </source>
</evidence>
<dbReference type="InterPro" id="IPR014013">
    <property type="entry name" value="Helic_SF1/SF2_ATP-bd_DinG/Rad3"/>
</dbReference>
<sequence>MAVAVAKALKGGEHLVVEAGTGVGKSLAYLIPAIFHAVSQNKKAVVSTHTINLQEQLTEKDLPMLKQILPVEFTYTMLKGRGNYLCTRRLQRARQQAATLLTSGEMEELKRITEWAKKTSDGSLSDFEITPDPKVWDLVNSERGLCSTKLCGHGSDIGKMGQTCFFQRARSRILSADVLVLNHSLFFSLLGDDGREDDEPNEEEGVLFKNDFVILDEAHNVGPVASRHMGLSVSSGQVRFNLQRLWNPKTGKGLLGLLREARATRSVEDASAAMEQFFGELEVACDELNEQQAKASKFGGNNNRAWKELRVRSPDLIDDTLSLPLQRVREALVQAREGTDDADTGQELAEFNRRVGELRDGVKLFLSQASDEHVYWVERSGKAGTILSLNAAPVDVAVHLRRRLFRCNSPVVLTSATLALSDSTSAKAKGGLNYFAGQIGAEQVNALQVGSPFDYERQMKLFIAGKMPDPREPEFREALAGQLRHFIELSEGRAFVLFTNFKL</sequence>
<dbReference type="GO" id="GO:0005524">
    <property type="term" value="F:ATP binding"/>
    <property type="evidence" value="ECO:0007669"/>
    <property type="project" value="UniProtKB-KW"/>
</dbReference>
<dbReference type="InterPro" id="IPR045028">
    <property type="entry name" value="DinG/Rad3-like"/>
</dbReference>
<keyword evidence="3" id="KW-0378">Hydrolase</keyword>
<protein>
    <recommendedName>
        <fullName evidence="5">DNA 5'-3' helicase</fullName>
        <ecNumber evidence="5">5.6.2.3</ecNumber>
    </recommendedName>
</protein>